<keyword evidence="2" id="KW-1185">Reference proteome</keyword>
<evidence type="ECO:0000313" key="2">
    <source>
        <dbReference type="Proteomes" id="UP000011115"/>
    </source>
</evidence>
<dbReference type="Proteomes" id="UP000011115">
    <property type="component" value="Unassembled WGS sequence"/>
</dbReference>
<sequence length="52" mass="5955">MEMWYSEFCSMVRKIYVYTAEEAKKLSPKIKLPVDDVKPVSDAGIVSNEEKA</sequence>
<accession>M1BUW1</accession>
<name>M1BUW1_SOLTU</name>
<reference evidence="1" key="2">
    <citation type="submission" date="2015-06" db="UniProtKB">
        <authorList>
            <consortium name="EnsemblPlants"/>
        </authorList>
    </citation>
    <scope>IDENTIFICATION</scope>
    <source>
        <strain evidence="1">DM1-3 516 R44</strain>
    </source>
</reference>
<protein>
    <submittedName>
        <fullName evidence="1">Auxin response factor 1</fullName>
    </submittedName>
</protein>
<organism evidence="1 2">
    <name type="scientific">Solanum tuberosum</name>
    <name type="common">Potato</name>
    <dbReference type="NCBI Taxonomy" id="4113"/>
    <lineage>
        <taxon>Eukaryota</taxon>
        <taxon>Viridiplantae</taxon>
        <taxon>Streptophyta</taxon>
        <taxon>Embryophyta</taxon>
        <taxon>Tracheophyta</taxon>
        <taxon>Spermatophyta</taxon>
        <taxon>Magnoliopsida</taxon>
        <taxon>eudicotyledons</taxon>
        <taxon>Gunneridae</taxon>
        <taxon>Pentapetalae</taxon>
        <taxon>asterids</taxon>
        <taxon>lamiids</taxon>
        <taxon>Solanales</taxon>
        <taxon>Solanaceae</taxon>
        <taxon>Solanoideae</taxon>
        <taxon>Solaneae</taxon>
        <taxon>Solanum</taxon>
    </lineage>
</organism>
<dbReference type="AlphaFoldDB" id="M1BUW1"/>
<evidence type="ECO:0000313" key="1">
    <source>
        <dbReference type="EnsemblPlants" id="PGSC0003DMT400053379"/>
    </source>
</evidence>
<proteinExistence type="predicted"/>
<dbReference type="Gramene" id="PGSC0003DMT400053379">
    <property type="protein sequence ID" value="PGSC0003DMT400053379"/>
    <property type="gene ID" value="PGSC0003DMG400020711"/>
</dbReference>
<dbReference type="OrthoDB" id="1050118at2759"/>
<dbReference type="ExpressionAtlas" id="M1BUW1">
    <property type="expression patterns" value="baseline and differential"/>
</dbReference>
<dbReference type="EnsemblPlants" id="PGSC0003DMT400053379">
    <property type="protein sequence ID" value="PGSC0003DMT400053379"/>
    <property type="gene ID" value="PGSC0003DMG400020711"/>
</dbReference>
<reference evidence="2" key="1">
    <citation type="journal article" date="2011" name="Nature">
        <title>Genome sequence and analysis of the tuber crop potato.</title>
        <authorList>
            <consortium name="The Potato Genome Sequencing Consortium"/>
        </authorList>
    </citation>
    <scope>NUCLEOTIDE SEQUENCE [LARGE SCALE GENOMIC DNA]</scope>
    <source>
        <strain evidence="2">cv. DM1-3 516 R44</strain>
    </source>
</reference>
<dbReference type="HOGENOM" id="CLU_3091052_0_0_1"/>
<gene>
    <name evidence="1" type="primary">LOC102604408</name>
</gene>